<organism evidence="3 4">
    <name type="scientific">Hymenobacter montanus</name>
    <dbReference type="NCBI Taxonomy" id="2771359"/>
    <lineage>
        <taxon>Bacteria</taxon>
        <taxon>Pseudomonadati</taxon>
        <taxon>Bacteroidota</taxon>
        <taxon>Cytophagia</taxon>
        <taxon>Cytophagales</taxon>
        <taxon>Hymenobacteraceae</taxon>
        <taxon>Hymenobacter</taxon>
    </lineage>
</organism>
<name>A0A927GKF5_9BACT</name>
<dbReference type="AlphaFoldDB" id="A0A927GKF5"/>
<dbReference type="Pfam" id="PF09917">
    <property type="entry name" value="DUF2147"/>
    <property type="match status" value="1"/>
</dbReference>
<evidence type="ECO:0000313" key="3">
    <source>
        <dbReference type="EMBL" id="MBD2769512.1"/>
    </source>
</evidence>
<comment type="caution">
    <text evidence="3">The sequence shown here is derived from an EMBL/GenBank/DDBJ whole genome shotgun (WGS) entry which is preliminary data.</text>
</comment>
<keyword evidence="4" id="KW-1185">Reference proteome</keyword>
<keyword evidence="1" id="KW-0732">Signal</keyword>
<evidence type="ECO:0000313" key="4">
    <source>
        <dbReference type="Proteomes" id="UP000612233"/>
    </source>
</evidence>
<feature type="domain" description="DUF2147" evidence="2">
    <location>
        <begin position="35"/>
        <end position="149"/>
    </location>
</feature>
<dbReference type="PANTHER" id="PTHR36919:SF2">
    <property type="entry name" value="BLL6627 PROTEIN"/>
    <property type="match status" value="1"/>
</dbReference>
<gene>
    <name evidence="3" type="ORF">IC235_16615</name>
</gene>
<dbReference type="EMBL" id="JACXAD010000020">
    <property type="protein sequence ID" value="MBD2769512.1"/>
    <property type="molecule type" value="Genomic_DNA"/>
</dbReference>
<dbReference type="RefSeq" id="WP_191006321.1">
    <property type="nucleotide sequence ID" value="NZ_JACXAD010000020.1"/>
</dbReference>
<feature type="signal peptide" evidence="1">
    <location>
        <begin position="1"/>
        <end position="23"/>
    </location>
</feature>
<reference evidence="3" key="1">
    <citation type="submission" date="2020-09" db="EMBL/GenBank/DDBJ databases">
        <authorList>
            <person name="Kim M.K."/>
        </authorList>
    </citation>
    <scope>NUCLEOTIDE SEQUENCE</scope>
    <source>
        <strain evidence="3">BT664</strain>
    </source>
</reference>
<dbReference type="Proteomes" id="UP000612233">
    <property type="component" value="Unassembled WGS sequence"/>
</dbReference>
<evidence type="ECO:0000256" key="1">
    <source>
        <dbReference type="SAM" id="SignalP"/>
    </source>
</evidence>
<dbReference type="Gene3D" id="2.40.128.520">
    <property type="match status" value="1"/>
</dbReference>
<dbReference type="InterPro" id="IPR019223">
    <property type="entry name" value="DUF2147"/>
</dbReference>
<accession>A0A927GKF5</accession>
<dbReference type="PANTHER" id="PTHR36919">
    <property type="entry name" value="BLR1215 PROTEIN"/>
    <property type="match status" value="1"/>
</dbReference>
<sequence>MKKPALIWLGWLLLLLLAAPVRAQSSVPPADRILGIWVSESKDARMEIMRSGNYYVGKLLWGNRVVEADGKTFKKDVNNPDPKLRTRSLQNIIHLTGLTYQDGRWTDGKIYDPPSGRTYNCHIEWKDGRIALRGYLGFSMLGRTVLWDRPGK</sequence>
<proteinExistence type="predicted"/>
<evidence type="ECO:0000259" key="2">
    <source>
        <dbReference type="Pfam" id="PF09917"/>
    </source>
</evidence>
<feature type="chain" id="PRO_5037507422" evidence="1">
    <location>
        <begin position="24"/>
        <end position="152"/>
    </location>
</feature>
<protein>
    <submittedName>
        <fullName evidence="3">DUF2147 domain-containing protein</fullName>
    </submittedName>
</protein>